<name>A0A370DI69_9GAMM</name>
<dbReference type="Pfam" id="PF18433">
    <property type="entry name" value="DUF5610"/>
    <property type="match status" value="1"/>
</dbReference>
<evidence type="ECO:0000313" key="3">
    <source>
        <dbReference type="Proteomes" id="UP000254266"/>
    </source>
</evidence>
<evidence type="ECO:0000259" key="1">
    <source>
        <dbReference type="Pfam" id="PF18433"/>
    </source>
</evidence>
<sequence length="376" mass="40916">MNTLFNGTGFGSGNGLDLHALNKPEFKQGYSQHSAPSKSPVELLENQLNKKLSGFAPVNQVNTADFTPKAVADRILGFVETAINQRAGSELEAQSMLQQAKEGISQGFEEAREILSAMPQMTDEIAAQIDETESLVFKGLESIGSTTIDTPRQQQIGRIISESGSLTSQFKQSSQATIEIVTQDGDKVEVSYSAFIESASSQQYSSNQQGESASFEYSNISSASFQFSVQGNIDEGEKQAINELLNNVGDLANQFFNGDVQAAFNSAMELGIDNKELKSFALDFQQSTYVEVMQTYQRTELIDDSVASRSGGGFSPAPAINVLSQLEELIEVAKENALIEQPEKAIKSLLTDMLDLLKLDVDLPVKNYIKSIIDDT</sequence>
<comment type="caution">
    <text evidence="2">The sequence shown here is derived from an EMBL/GenBank/DDBJ whole genome shotgun (WGS) entry which is preliminary data.</text>
</comment>
<dbReference type="Proteomes" id="UP000254266">
    <property type="component" value="Unassembled WGS sequence"/>
</dbReference>
<accession>A0A370DI69</accession>
<feature type="domain" description="DUF5610" evidence="1">
    <location>
        <begin position="45"/>
        <end position="142"/>
    </location>
</feature>
<keyword evidence="3" id="KW-1185">Reference proteome</keyword>
<gene>
    <name evidence="2" type="ORF">DIZ80_03885</name>
</gene>
<dbReference type="EMBL" id="QFXC01000007">
    <property type="protein sequence ID" value="RDH84618.1"/>
    <property type="molecule type" value="Genomic_DNA"/>
</dbReference>
<reference evidence="2 3" key="1">
    <citation type="journal article" date="2018" name="ISME J.">
        <title>Endosymbiont genomes yield clues of tubeworm success.</title>
        <authorList>
            <person name="Li Y."/>
            <person name="Liles M.R."/>
            <person name="Halanych K.M."/>
        </authorList>
    </citation>
    <scope>NUCLEOTIDE SEQUENCE [LARGE SCALE GENOMIC DNA]</scope>
    <source>
        <strain evidence="2">A1464</strain>
    </source>
</reference>
<dbReference type="InterPro" id="IPR041651">
    <property type="entry name" value="DUF5610"/>
</dbReference>
<dbReference type="Gene3D" id="1.10.132.90">
    <property type="match status" value="1"/>
</dbReference>
<proteinExistence type="predicted"/>
<evidence type="ECO:0000313" key="2">
    <source>
        <dbReference type="EMBL" id="RDH84618.1"/>
    </source>
</evidence>
<dbReference type="AlphaFoldDB" id="A0A370DI69"/>
<protein>
    <recommendedName>
        <fullName evidence="1">DUF5610 domain-containing protein</fullName>
    </recommendedName>
</protein>
<organism evidence="2 3">
    <name type="scientific">endosymbiont of Galathealinum brachiosum</name>
    <dbReference type="NCBI Taxonomy" id="2200906"/>
    <lineage>
        <taxon>Bacteria</taxon>
        <taxon>Pseudomonadati</taxon>
        <taxon>Pseudomonadota</taxon>
        <taxon>Gammaproteobacteria</taxon>
        <taxon>sulfur-oxidizing symbionts</taxon>
    </lineage>
</organism>